<dbReference type="PANTHER" id="PTHR41294:SF1">
    <property type="entry name" value="CADMIUM-INDUCED PROTEIN CADI"/>
    <property type="match status" value="1"/>
</dbReference>
<name>T1BPL3_9ZZZZ</name>
<dbReference type="InterPro" id="IPR029068">
    <property type="entry name" value="Glyas_Bleomycin-R_OHBP_Dase"/>
</dbReference>
<gene>
    <name evidence="1" type="ORF">B1A_04312</name>
</gene>
<keyword evidence="1" id="KW-0223">Dioxygenase</keyword>
<sequence length="98" mass="10808">MQRFHVHVAVESRAASVRFCSRLFAAEPTVLKADDAKWMLEDPRVNFAISQRGAASGIDHLGIQVESRVELADVEARLERAGRLALQAGGGLLLLRRE</sequence>
<dbReference type="EMBL" id="AUZX01003124">
    <property type="protein sequence ID" value="EQD74761.1"/>
    <property type="molecule type" value="Genomic_DNA"/>
</dbReference>
<dbReference type="InterPro" id="IPR052393">
    <property type="entry name" value="Cadmium-induced_rsp"/>
</dbReference>
<dbReference type="SUPFAM" id="SSF54593">
    <property type="entry name" value="Glyoxalase/Bleomycin resistance protein/Dihydroxybiphenyl dioxygenase"/>
    <property type="match status" value="1"/>
</dbReference>
<reference evidence="1" key="1">
    <citation type="submission" date="2013-08" db="EMBL/GenBank/DDBJ databases">
        <authorList>
            <person name="Mendez C."/>
            <person name="Richter M."/>
            <person name="Ferrer M."/>
            <person name="Sanchez J."/>
        </authorList>
    </citation>
    <scope>NUCLEOTIDE SEQUENCE</scope>
</reference>
<dbReference type="Gene3D" id="3.10.180.10">
    <property type="entry name" value="2,3-Dihydroxybiphenyl 1,2-Dioxygenase, domain 1"/>
    <property type="match status" value="1"/>
</dbReference>
<organism evidence="1">
    <name type="scientific">mine drainage metagenome</name>
    <dbReference type="NCBI Taxonomy" id="410659"/>
    <lineage>
        <taxon>unclassified sequences</taxon>
        <taxon>metagenomes</taxon>
        <taxon>ecological metagenomes</taxon>
    </lineage>
</organism>
<feature type="non-terminal residue" evidence="1">
    <location>
        <position position="98"/>
    </location>
</feature>
<proteinExistence type="predicted"/>
<dbReference type="PANTHER" id="PTHR41294">
    <property type="entry name" value="CADMIUM-INDUCED PROTEIN CADI"/>
    <property type="match status" value="1"/>
</dbReference>
<dbReference type="GO" id="GO:0051213">
    <property type="term" value="F:dioxygenase activity"/>
    <property type="evidence" value="ECO:0007669"/>
    <property type="project" value="UniProtKB-KW"/>
</dbReference>
<protein>
    <submittedName>
        <fullName evidence="1">Glyoxalase/bleomycin resistance protein/dioxygenase</fullName>
    </submittedName>
</protein>
<dbReference type="AlphaFoldDB" id="T1BPL3"/>
<reference evidence="1" key="2">
    <citation type="journal article" date="2014" name="ISME J.">
        <title>Microbial stratification in low pH oxic and suboxic macroscopic growths along an acid mine drainage.</title>
        <authorList>
            <person name="Mendez-Garcia C."/>
            <person name="Mesa V."/>
            <person name="Sprenger R.R."/>
            <person name="Richter M."/>
            <person name="Diez M.S."/>
            <person name="Solano J."/>
            <person name="Bargiela R."/>
            <person name="Golyshina O.V."/>
            <person name="Manteca A."/>
            <person name="Ramos J.L."/>
            <person name="Gallego J.R."/>
            <person name="Llorente I."/>
            <person name="Martins Dos Santos V.A."/>
            <person name="Jensen O.N."/>
            <person name="Pelaez A.I."/>
            <person name="Sanchez J."/>
            <person name="Ferrer M."/>
        </authorList>
    </citation>
    <scope>NUCLEOTIDE SEQUENCE</scope>
</reference>
<comment type="caution">
    <text evidence="1">The sequence shown here is derived from an EMBL/GenBank/DDBJ whole genome shotgun (WGS) entry which is preliminary data.</text>
</comment>
<evidence type="ECO:0000313" key="1">
    <source>
        <dbReference type="EMBL" id="EQD74761.1"/>
    </source>
</evidence>
<dbReference type="GO" id="GO:0046686">
    <property type="term" value="P:response to cadmium ion"/>
    <property type="evidence" value="ECO:0007669"/>
    <property type="project" value="TreeGrafter"/>
</dbReference>
<accession>T1BPL3</accession>
<keyword evidence="1" id="KW-0560">Oxidoreductase</keyword>